<dbReference type="HOGENOM" id="CLU_3220687_0_0_6"/>
<dbReference type="EMBL" id="ABXV02000051">
    <property type="protein sequence ID" value="EFB70743.1"/>
    <property type="molecule type" value="Genomic_DNA"/>
</dbReference>
<comment type="caution">
    <text evidence="1">The sequence shown here is derived from an EMBL/GenBank/DDBJ whole genome shotgun (WGS) entry which is preliminary data.</text>
</comment>
<evidence type="ECO:0000313" key="1">
    <source>
        <dbReference type="EMBL" id="EFB70743.1"/>
    </source>
</evidence>
<keyword evidence="2" id="KW-1185">Reference proteome</keyword>
<proteinExistence type="predicted"/>
<dbReference type="STRING" id="500637.PROVRUST_08224"/>
<dbReference type="Proteomes" id="UP000005512">
    <property type="component" value="Unassembled WGS sequence"/>
</dbReference>
<reference evidence="1" key="1">
    <citation type="submission" date="2009-12" db="EMBL/GenBank/DDBJ databases">
        <authorList>
            <person name="Weinstock G."/>
            <person name="Sodergren E."/>
            <person name="Clifton S."/>
            <person name="Fulton L."/>
            <person name="Fulton B."/>
            <person name="Courtney L."/>
            <person name="Fronick C."/>
            <person name="Harrison M."/>
            <person name="Strong C."/>
            <person name="Farmer C."/>
            <person name="Delahaunty K."/>
            <person name="Markovic C."/>
            <person name="Hall O."/>
            <person name="Minx P."/>
            <person name="Tomlinson C."/>
            <person name="Mitreva M."/>
            <person name="Nelson J."/>
            <person name="Hou S."/>
            <person name="Wollam A."/>
            <person name="Pepin K.H."/>
            <person name="Johnson M."/>
            <person name="Bhonagiri V."/>
            <person name="Nash W.E."/>
            <person name="Warren W."/>
            <person name="Chinwalla A."/>
            <person name="Mardis E.R."/>
            <person name="Wilson R.K."/>
        </authorList>
    </citation>
    <scope>NUCLEOTIDE SEQUENCE [LARGE SCALE GENOMIC DNA]</scope>
    <source>
        <strain evidence="1">DSM 4541</strain>
    </source>
</reference>
<protein>
    <submittedName>
        <fullName evidence="1">Uncharacterized protein</fullName>
    </submittedName>
</protein>
<gene>
    <name evidence="1" type="ORF">PROVRUST_08224</name>
</gene>
<dbReference type="AlphaFoldDB" id="D1P7K3"/>
<accession>D1P7K3</accession>
<evidence type="ECO:0000313" key="2">
    <source>
        <dbReference type="Proteomes" id="UP000005512"/>
    </source>
</evidence>
<organism evidence="1 2">
    <name type="scientific">Providencia rustigianii DSM 4541</name>
    <dbReference type="NCBI Taxonomy" id="500637"/>
    <lineage>
        <taxon>Bacteria</taxon>
        <taxon>Pseudomonadati</taxon>
        <taxon>Pseudomonadota</taxon>
        <taxon>Gammaproteobacteria</taxon>
        <taxon>Enterobacterales</taxon>
        <taxon>Morganellaceae</taxon>
        <taxon>Providencia</taxon>
    </lineage>
</organism>
<name>D1P7K3_9GAMM</name>
<sequence length="44" mass="4865">MSLGVADSYSWLIDALFSRGVYAKKLLYVKSLTASSVLLRNITL</sequence>